<evidence type="ECO:0000313" key="1">
    <source>
        <dbReference type="EMBL" id="GFO43859.1"/>
    </source>
</evidence>
<comment type="caution">
    <text evidence="1">The sequence shown here is derived from an EMBL/GenBank/DDBJ whole genome shotgun (WGS) entry which is preliminary data.</text>
</comment>
<sequence>MSLLLCATNRQVSLIICVTRRLVIRAAKGSRIMHGHVMAAPFPLFDRATDVRPGCKTRRIAPTLRQVADLVCARTKESEYFKTREVLPPVWAYAKTKHRGTRSRVLIVLACGIMR</sequence>
<accession>A0AAV4DIK7</accession>
<dbReference type="EMBL" id="BLXT01007928">
    <property type="protein sequence ID" value="GFO43859.1"/>
    <property type="molecule type" value="Genomic_DNA"/>
</dbReference>
<keyword evidence="2" id="KW-1185">Reference proteome</keyword>
<dbReference type="AlphaFoldDB" id="A0AAV4DIK7"/>
<protein>
    <recommendedName>
        <fullName evidence="3">Secreted protein</fullName>
    </recommendedName>
</protein>
<dbReference type="Proteomes" id="UP000735302">
    <property type="component" value="Unassembled WGS sequence"/>
</dbReference>
<reference evidence="1 2" key="1">
    <citation type="journal article" date="2021" name="Elife">
        <title>Chloroplast acquisition without the gene transfer in kleptoplastic sea slugs, Plakobranchus ocellatus.</title>
        <authorList>
            <person name="Maeda T."/>
            <person name="Takahashi S."/>
            <person name="Yoshida T."/>
            <person name="Shimamura S."/>
            <person name="Takaki Y."/>
            <person name="Nagai Y."/>
            <person name="Toyoda A."/>
            <person name="Suzuki Y."/>
            <person name="Arimoto A."/>
            <person name="Ishii H."/>
            <person name="Satoh N."/>
            <person name="Nishiyama T."/>
            <person name="Hasebe M."/>
            <person name="Maruyama T."/>
            <person name="Minagawa J."/>
            <person name="Obokata J."/>
            <person name="Shigenobu S."/>
        </authorList>
    </citation>
    <scope>NUCLEOTIDE SEQUENCE [LARGE SCALE GENOMIC DNA]</scope>
</reference>
<evidence type="ECO:0008006" key="3">
    <source>
        <dbReference type="Google" id="ProtNLM"/>
    </source>
</evidence>
<proteinExistence type="predicted"/>
<gene>
    <name evidence="1" type="ORF">PoB_007036400</name>
</gene>
<organism evidence="1 2">
    <name type="scientific">Plakobranchus ocellatus</name>
    <dbReference type="NCBI Taxonomy" id="259542"/>
    <lineage>
        <taxon>Eukaryota</taxon>
        <taxon>Metazoa</taxon>
        <taxon>Spiralia</taxon>
        <taxon>Lophotrochozoa</taxon>
        <taxon>Mollusca</taxon>
        <taxon>Gastropoda</taxon>
        <taxon>Heterobranchia</taxon>
        <taxon>Euthyneura</taxon>
        <taxon>Panpulmonata</taxon>
        <taxon>Sacoglossa</taxon>
        <taxon>Placobranchoidea</taxon>
        <taxon>Plakobranchidae</taxon>
        <taxon>Plakobranchus</taxon>
    </lineage>
</organism>
<evidence type="ECO:0000313" key="2">
    <source>
        <dbReference type="Proteomes" id="UP000735302"/>
    </source>
</evidence>
<name>A0AAV4DIK7_9GAST</name>